<organism evidence="2 3">
    <name type="scientific">Desulforhopalus singaporensis</name>
    <dbReference type="NCBI Taxonomy" id="91360"/>
    <lineage>
        <taxon>Bacteria</taxon>
        <taxon>Pseudomonadati</taxon>
        <taxon>Thermodesulfobacteriota</taxon>
        <taxon>Desulfobulbia</taxon>
        <taxon>Desulfobulbales</taxon>
        <taxon>Desulfocapsaceae</taxon>
        <taxon>Desulforhopalus</taxon>
    </lineage>
</organism>
<name>A0A1H0SNW7_9BACT</name>
<dbReference type="InterPro" id="IPR011008">
    <property type="entry name" value="Dimeric_a/b-barrel"/>
</dbReference>
<dbReference type="EMBL" id="FNJI01000020">
    <property type="protein sequence ID" value="SDP43451.1"/>
    <property type="molecule type" value="Genomic_DNA"/>
</dbReference>
<keyword evidence="3" id="KW-1185">Reference proteome</keyword>
<reference evidence="2 3" key="1">
    <citation type="submission" date="2016-10" db="EMBL/GenBank/DDBJ databases">
        <authorList>
            <person name="de Groot N.N."/>
        </authorList>
    </citation>
    <scope>NUCLEOTIDE SEQUENCE [LARGE SCALE GENOMIC DNA]</scope>
    <source>
        <strain evidence="2 3">DSM 12130</strain>
    </source>
</reference>
<dbReference type="GO" id="GO:0004497">
    <property type="term" value="F:monooxygenase activity"/>
    <property type="evidence" value="ECO:0007669"/>
    <property type="project" value="UniProtKB-KW"/>
</dbReference>
<dbReference type="Proteomes" id="UP000199073">
    <property type="component" value="Unassembled WGS sequence"/>
</dbReference>
<evidence type="ECO:0000313" key="2">
    <source>
        <dbReference type="EMBL" id="SDP43451.1"/>
    </source>
</evidence>
<dbReference type="SUPFAM" id="SSF54909">
    <property type="entry name" value="Dimeric alpha+beta barrel"/>
    <property type="match status" value="1"/>
</dbReference>
<dbReference type="InterPro" id="IPR050744">
    <property type="entry name" value="AI-2_Isomerase_LsrG"/>
</dbReference>
<dbReference type="RefSeq" id="WP_092223792.1">
    <property type="nucleotide sequence ID" value="NZ_FNJI01000020.1"/>
</dbReference>
<proteinExistence type="predicted"/>
<sequence>MIHVLASIQIKEGYISEFIEIFKANIPNVLEEKGCIEYAPTIDVPTGFAPQELNANRVTIIEKWASLEDLKAHLSAPHMLSYREATKHLVTDLSIRVLKQV</sequence>
<keyword evidence="2" id="KW-0560">Oxidoreductase</keyword>
<dbReference type="OrthoDB" id="9812192at2"/>
<accession>A0A1H0SNW7</accession>
<gene>
    <name evidence="2" type="ORF">SAMN05660330_02750</name>
</gene>
<dbReference type="PANTHER" id="PTHR33336:SF3">
    <property type="entry name" value="ABM DOMAIN-CONTAINING PROTEIN"/>
    <property type="match status" value="1"/>
</dbReference>
<protein>
    <submittedName>
        <fullName evidence="2">Quinol monooxygenase YgiN</fullName>
    </submittedName>
</protein>
<dbReference type="InterPro" id="IPR007138">
    <property type="entry name" value="ABM_dom"/>
</dbReference>
<dbReference type="AlphaFoldDB" id="A0A1H0SNW7"/>
<keyword evidence="2" id="KW-0503">Monooxygenase</keyword>
<dbReference type="STRING" id="91360.SAMN05660330_02750"/>
<feature type="domain" description="ABM" evidence="1">
    <location>
        <begin position="2"/>
        <end position="98"/>
    </location>
</feature>
<dbReference type="Gene3D" id="3.30.70.100">
    <property type="match status" value="1"/>
</dbReference>
<evidence type="ECO:0000259" key="1">
    <source>
        <dbReference type="PROSITE" id="PS51725"/>
    </source>
</evidence>
<dbReference type="GO" id="GO:0005829">
    <property type="term" value="C:cytosol"/>
    <property type="evidence" value="ECO:0007669"/>
    <property type="project" value="TreeGrafter"/>
</dbReference>
<dbReference type="PANTHER" id="PTHR33336">
    <property type="entry name" value="QUINOL MONOOXYGENASE YGIN-RELATED"/>
    <property type="match status" value="1"/>
</dbReference>
<dbReference type="PROSITE" id="PS51725">
    <property type="entry name" value="ABM"/>
    <property type="match status" value="1"/>
</dbReference>
<evidence type="ECO:0000313" key="3">
    <source>
        <dbReference type="Proteomes" id="UP000199073"/>
    </source>
</evidence>
<dbReference type="Pfam" id="PF03992">
    <property type="entry name" value="ABM"/>
    <property type="match status" value="1"/>
</dbReference>